<sequence>HVSVLPLSTLLWMVVLCTVIQSSVPEVKVIAPLRVHKARHPVNPLITLDV</sequence>
<protein>
    <submittedName>
        <fullName evidence="2">Uncharacterized protein</fullName>
    </submittedName>
</protein>
<evidence type="ECO:0000313" key="3">
    <source>
        <dbReference type="Proteomes" id="UP001162483"/>
    </source>
</evidence>
<feature type="signal peptide" evidence="1">
    <location>
        <begin position="1"/>
        <end position="22"/>
    </location>
</feature>
<gene>
    <name evidence="2" type="ORF">SPARVUS_LOCUS14958270</name>
</gene>
<dbReference type="Proteomes" id="UP001162483">
    <property type="component" value="Unassembled WGS sequence"/>
</dbReference>
<name>A0ABN9GXG4_9NEOB</name>
<keyword evidence="1" id="KW-0732">Signal</keyword>
<evidence type="ECO:0000313" key="2">
    <source>
        <dbReference type="EMBL" id="CAI9613839.1"/>
    </source>
</evidence>
<reference evidence="2" key="1">
    <citation type="submission" date="2023-05" db="EMBL/GenBank/DDBJ databases">
        <authorList>
            <person name="Stuckert A."/>
        </authorList>
    </citation>
    <scope>NUCLEOTIDE SEQUENCE</scope>
</reference>
<feature type="non-terminal residue" evidence="2">
    <location>
        <position position="1"/>
    </location>
</feature>
<keyword evidence="3" id="KW-1185">Reference proteome</keyword>
<feature type="chain" id="PRO_5047123206" evidence="1">
    <location>
        <begin position="23"/>
        <end position="50"/>
    </location>
</feature>
<comment type="caution">
    <text evidence="2">The sequence shown here is derived from an EMBL/GenBank/DDBJ whole genome shotgun (WGS) entry which is preliminary data.</text>
</comment>
<dbReference type="EMBL" id="CATNWA010019552">
    <property type="protein sequence ID" value="CAI9613839.1"/>
    <property type="molecule type" value="Genomic_DNA"/>
</dbReference>
<evidence type="ECO:0000256" key="1">
    <source>
        <dbReference type="SAM" id="SignalP"/>
    </source>
</evidence>
<organism evidence="2 3">
    <name type="scientific">Staurois parvus</name>
    <dbReference type="NCBI Taxonomy" id="386267"/>
    <lineage>
        <taxon>Eukaryota</taxon>
        <taxon>Metazoa</taxon>
        <taxon>Chordata</taxon>
        <taxon>Craniata</taxon>
        <taxon>Vertebrata</taxon>
        <taxon>Euteleostomi</taxon>
        <taxon>Amphibia</taxon>
        <taxon>Batrachia</taxon>
        <taxon>Anura</taxon>
        <taxon>Neobatrachia</taxon>
        <taxon>Ranoidea</taxon>
        <taxon>Ranidae</taxon>
        <taxon>Staurois</taxon>
    </lineage>
</organism>
<proteinExistence type="predicted"/>
<accession>A0ABN9GXG4</accession>